<organism evidence="3 4">
    <name type="scientific">Ananas comosus</name>
    <name type="common">Pineapple</name>
    <name type="synonym">Ananas ananas</name>
    <dbReference type="NCBI Taxonomy" id="4615"/>
    <lineage>
        <taxon>Eukaryota</taxon>
        <taxon>Viridiplantae</taxon>
        <taxon>Streptophyta</taxon>
        <taxon>Embryophyta</taxon>
        <taxon>Tracheophyta</taxon>
        <taxon>Spermatophyta</taxon>
        <taxon>Magnoliopsida</taxon>
        <taxon>Liliopsida</taxon>
        <taxon>Poales</taxon>
        <taxon>Bromeliaceae</taxon>
        <taxon>Bromelioideae</taxon>
        <taxon>Ananas</taxon>
    </lineage>
</organism>
<evidence type="ECO:0000256" key="1">
    <source>
        <dbReference type="ARBA" id="ARBA00023002"/>
    </source>
</evidence>
<dbReference type="Pfam" id="PF01370">
    <property type="entry name" value="Epimerase"/>
    <property type="match status" value="1"/>
</dbReference>
<name>A0A6P5HLX6_ANACO</name>
<reference evidence="3" key="1">
    <citation type="journal article" date="2015" name="Nat. Genet.">
        <title>The pineapple genome and the evolution of CAM photosynthesis.</title>
        <authorList>
            <person name="Ming R."/>
            <person name="VanBuren R."/>
            <person name="Wai C.M."/>
            <person name="Tang H."/>
            <person name="Schatz M.C."/>
            <person name="Bowers J.E."/>
            <person name="Lyons E."/>
            <person name="Wang M.L."/>
            <person name="Chen J."/>
            <person name="Biggers E."/>
            <person name="Zhang J."/>
            <person name="Huang L."/>
            <person name="Zhang L."/>
            <person name="Miao W."/>
            <person name="Zhang J."/>
            <person name="Ye Z."/>
            <person name="Miao C."/>
            <person name="Lin Z."/>
            <person name="Wang H."/>
            <person name="Zhou H."/>
            <person name="Yim W.C."/>
            <person name="Priest H.D."/>
            <person name="Zheng C."/>
            <person name="Woodhouse M."/>
            <person name="Edger P.P."/>
            <person name="Guyot R."/>
            <person name="Guo H.B."/>
            <person name="Guo H."/>
            <person name="Zheng G."/>
            <person name="Singh R."/>
            <person name="Sharma A."/>
            <person name="Min X."/>
            <person name="Zheng Y."/>
            <person name="Lee H."/>
            <person name="Gurtowski J."/>
            <person name="Sedlazeck F.J."/>
            <person name="Harkess A."/>
            <person name="McKain M.R."/>
            <person name="Liao Z."/>
            <person name="Fang J."/>
            <person name="Liu J."/>
            <person name="Zhang X."/>
            <person name="Zhang Q."/>
            <person name="Hu W."/>
            <person name="Qin Y."/>
            <person name="Wang K."/>
            <person name="Chen L.Y."/>
            <person name="Shirley N."/>
            <person name="Lin Y.R."/>
            <person name="Liu L.Y."/>
            <person name="Hernandez A.G."/>
            <person name="Wright C.L."/>
            <person name="Bulone V."/>
            <person name="Tuskan G.A."/>
            <person name="Heath K."/>
            <person name="Zee F."/>
            <person name="Moore P.H."/>
            <person name="Sunkar R."/>
            <person name="Leebens-Mack J.H."/>
            <person name="Mockler T."/>
            <person name="Bennetzen J.L."/>
            <person name="Freeling M."/>
            <person name="Sankoff D."/>
            <person name="Paterson A.H."/>
            <person name="Zhu X."/>
            <person name="Yang X."/>
            <person name="Smith J.A."/>
            <person name="Cushman J.C."/>
            <person name="Paull R.E."/>
            <person name="Yu Q."/>
        </authorList>
    </citation>
    <scope>NUCLEOTIDE SEQUENCE [LARGE SCALE GENOMIC DNA]</scope>
    <source>
        <strain evidence="3">cv. F153</strain>
    </source>
</reference>
<dbReference type="PANTHER" id="PTHR10366">
    <property type="entry name" value="NAD DEPENDENT EPIMERASE/DEHYDRATASE"/>
    <property type="match status" value="1"/>
</dbReference>
<dbReference type="CDD" id="cd08958">
    <property type="entry name" value="FR_SDR_e"/>
    <property type="match status" value="1"/>
</dbReference>
<dbReference type="GO" id="GO:0009809">
    <property type="term" value="P:lignin biosynthetic process"/>
    <property type="evidence" value="ECO:0007669"/>
    <property type="project" value="TreeGrafter"/>
</dbReference>
<dbReference type="SUPFAM" id="SSF51735">
    <property type="entry name" value="NAD(P)-binding Rossmann-fold domains"/>
    <property type="match status" value="1"/>
</dbReference>
<keyword evidence="1" id="KW-0560">Oxidoreductase</keyword>
<dbReference type="Gene3D" id="3.40.50.720">
    <property type="entry name" value="NAD(P)-binding Rossmann-like Domain"/>
    <property type="match status" value="1"/>
</dbReference>
<evidence type="ECO:0000313" key="3">
    <source>
        <dbReference type="Proteomes" id="UP000515123"/>
    </source>
</evidence>
<dbReference type="Proteomes" id="UP000515123">
    <property type="component" value="Linkage group 24"/>
</dbReference>
<dbReference type="InterPro" id="IPR050425">
    <property type="entry name" value="NAD(P)_dehydrat-like"/>
</dbReference>
<dbReference type="AlphaFoldDB" id="A0A6P5HLX6"/>
<evidence type="ECO:0000259" key="2">
    <source>
        <dbReference type="Pfam" id="PF01370"/>
    </source>
</evidence>
<dbReference type="InterPro" id="IPR001509">
    <property type="entry name" value="Epimerase_deHydtase"/>
</dbReference>
<dbReference type="FunFam" id="3.40.50.720:FF:000219">
    <property type="entry name" value="Cinnamoyl-CoA reductase 1"/>
    <property type="match status" value="1"/>
</dbReference>
<dbReference type="InterPro" id="IPR036291">
    <property type="entry name" value="NAD(P)-bd_dom_sf"/>
</dbReference>
<dbReference type="GeneID" id="109728810"/>
<protein>
    <submittedName>
        <fullName evidence="4">Cinnamoyl-CoA reductase 1-like</fullName>
    </submittedName>
</protein>
<dbReference type="OrthoDB" id="2735536at2759"/>
<accession>A0A6P5HLX6</accession>
<reference evidence="4" key="2">
    <citation type="submission" date="2025-08" db="UniProtKB">
        <authorList>
            <consortium name="RefSeq"/>
        </authorList>
    </citation>
    <scope>IDENTIFICATION</scope>
    <source>
        <tissue evidence="4">Leaf</tissue>
    </source>
</reference>
<evidence type="ECO:0000313" key="4">
    <source>
        <dbReference type="RefSeq" id="XP_020114930.1"/>
    </source>
</evidence>
<dbReference type="RefSeq" id="XP_020114930.1">
    <property type="nucleotide sequence ID" value="XM_020259341.1"/>
</dbReference>
<feature type="domain" description="NAD-dependent epimerase/dehydratase" evidence="2">
    <location>
        <begin position="18"/>
        <end position="247"/>
    </location>
</feature>
<dbReference type="PANTHER" id="PTHR10366:SF353">
    <property type="entry name" value="CINNAMOYL-COA REDUCTASE 1"/>
    <property type="match status" value="1"/>
</dbReference>
<proteinExistence type="predicted"/>
<keyword evidence="3" id="KW-1185">Reference proteome</keyword>
<gene>
    <name evidence="4" type="primary">LOC109728810</name>
</gene>
<sequence length="340" mass="37807">MASRNGNNVSSGGPSRVVCVTGAGGFIGTWLVKELLLRGYHVNGTVRNPESNAHLKELEGAAERLTLYKADIRDHENIRNAFRGCEGVFHVAAPVIDDKAVVSLAIEGTRNIINAAADVGARRVVLTSSIGAIHMNPKRSPDTVVDENCWSDVDYCEKTKNYYSMSKTIEEMAAIVEAKARGIELAIVIPAITTGPMLQPRLNSGLMHILRYIVGEKTNLPNAVTGYVDVKDVAQAHILVYENPNASGRYFCVERVIHRAELVDMLDELLPEKNIKARIKNNIKEKIKPYKFSNQRLKDLGLEFTPLKKSLYETVKKFEERGFLSLPKDMDFQKLIRASL</sequence>
<dbReference type="GO" id="GO:0016616">
    <property type="term" value="F:oxidoreductase activity, acting on the CH-OH group of donors, NAD or NADP as acceptor"/>
    <property type="evidence" value="ECO:0007669"/>
    <property type="project" value="TreeGrafter"/>
</dbReference>